<dbReference type="Proteomes" id="UP000245609">
    <property type="component" value="Unassembled WGS sequence"/>
</dbReference>
<evidence type="ECO:0000313" key="1">
    <source>
        <dbReference type="EMBL" id="PVV00755.1"/>
    </source>
</evidence>
<comment type="caution">
    <text evidence="1">The sequence shown here is derived from an EMBL/GenBank/DDBJ whole genome shotgun (WGS) entry which is preliminary data.</text>
</comment>
<reference evidence="1 2" key="1">
    <citation type="journal article" date="2018" name="MBio">
        <title>Comparative Genomics Reveals the Core Gene Toolbox for the Fungus-Insect Symbiosis.</title>
        <authorList>
            <person name="Wang Y."/>
            <person name="Stata M."/>
            <person name="Wang W."/>
            <person name="Stajich J.E."/>
            <person name="White M.M."/>
            <person name="Moncalvo J.M."/>
        </authorList>
    </citation>
    <scope>NUCLEOTIDE SEQUENCE [LARGE SCALE GENOMIC DNA]</scope>
    <source>
        <strain evidence="1 2">SC-DP-2</strain>
    </source>
</reference>
<gene>
    <name evidence="1" type="ORF">BB560_004847</name>
</gene>
<evidence type="ECO:0000313" key="2">
    <source>
        <dbReference type="Proteomes" id="UP000245609"/>
    </source>
</evidence>
<organism evidence="1 2">
    <name type="scientific">Smittium megazygosporum</name>
    <dbReference type="NCBI Taxonomy" id="133381"/>
    <lineage>
        <taxon>Eukaryota</taxon>
        <taxon>Fungi</taxon>
        <taxon>Fungi incertae sedis</taxon>
        <taxon>Zoopagomycota</taxon>
        <taxon>Kickxellomycotina</taxon>
        <taxon>Harpellomycetes</taxon>
        <taxon>Harpellales</taxon>
        <taxon>Legeriomycetaceae</taxon>
        <taxon>Smittium</taxon>
    </lineage>
</organism>
<name>A0A2T9Z886_9FUNG</name>
<proteinExistence type="predicted"/>
<dbReference type="EMBL" id="MBFS01001666">
    <property type="protein sequence ID" value="PVV00755.1"/>
    <property type="molecule type" value="Genomic_DNA"/>
</dbReference>
<protein>
    <submittedName>
        <fullName evidence="1">Uncharacterized protein</fullName>
    </submittedName>
</protein>
<accession>A0A2T9Z886</accession>
<sequence>MGSYFGNCYSIISNVKVESGMVSIVYLSEALISDDDSTKINSVDFTEPDSLDVLGKGSKNDDSYILSNTAISLESDLLESLPQNSDGFVDLRPENNNLDIQL</sequence>
<keyword evidence="2" id="KW-1185">Reference proteome</keyword>
<dbReference type="AlphaFoldDB" id="A0A2T9Z886"/>